<reference evidence="2 4" key="1">
    <citation type="journal article" date="2017" name="Nature">
        <title>The sunflower genome provides insights into oil metabolism, flowering and Asterid evolution.</title>
        <authorList>
            <person name="Badouin H."/>
            <person name="Gouzy J."/>
            <person name="Grassa C.J."/>
            <person name="Murat F."/>
            <person name="Staton S.E."/>
            <person name="Cottret L."/>
            <person name="Lelandais-Briere C."/>
            <person name="Owens G.L."/>
            <person name="Carrere S."/>
            <person name="Mayjonade B."/>
            <person name="Legrand L."/>
            <person name="Gill N."/>
            <person name="Kane N.C."/>
            <person name="Bowers J.E."/>
            <person name="Hubner S."/>
            <person name="Bellec A."/>
            <person name="Berard A."/>
            <person name="Berges H."/>
            <person name="Blanchet N."/>
            <person name="Boniface M.C."/>
            <person name="Brunel D."/>
            <person name="Catrice O."/>
            <person name="Chaidir N."/>
            <person name="Claudel C."/>
            <person name="Donnadieu C."/>
            <person name="Faraut T."/>
            <person name="Fievet G."/>
            <person name="Helmstetter N."/>
            <person name="King M."/>
            <person name="Knapp S.J."/>
            <person name="Lai Z."/>
            <person name="Le Paslier M.C."/>
            <person name="Lippi Y."/>
            <person name="Lorenzon L."/>
            <person name="Mandel J.R."/>
            <person name="Marage G."/>
            <person name="Marchand G."/>
            <person name="Marquand E."/>
            <person name="Bret-Mestries E."/>
            <person name="Morien E."/>
            <person name="Nambeesan S."/>
            <person name="Nguyen T."/>
            <person name="Pegot-Espagnet P."/>
            <person name="Pouilly N."/>
            <person name="Raftis F."/>
            <person name="Sallet E."/>
            <person name="Schiex T."/>
            <person name="Thomas J."/>
            <person name="Vandecasteele C."/>
            <person name="Vares D."/>
            <person name="Vear F."/>
            <person name="Vautrin S."/>
            <person name="Crespi M."/>
            <person name="Mangin B."/>
            <person name="Burke J.M."/>
            <person name="Salse J."/>
            <person name="Munos S."/>
            <person name="Vincourt P."/>
            <person name="Rieseberg L.H."/>
            <person name="Langlade N.B."/>
        </authorList>
    </citation>
    <scope>NUCLEOTIDE SEQUENCE [LARGE SCALE GENOMIC DNA]</scope>
    <source>
        <strain evidence="4">cv. SF193</strain>
        <tissue evidence="2">Leaves</tissue>
    </source>
</reference>
<dbReference type="EMBL" id="CM007905">
    <property type="protein sequence ID" value="OTF91902.1"/>
    <property type="molecule type" value="Genomic_DNA"/>
</dbReference>
<evidence type="ECO:0000313" key="3">
    <source>
        <dbReference type="EMBL" id="OTF91902.1"/>
    </source>
</evidence>
<dbReference type="PANTHER" id="PTHR34682:SF10">
    <property type="entry name" value="AT HOOK, DNA-BINDING MOTIF-CONTAINING PROTEIN"/>
    <property type="match status" value="1"/>
</dbReference>
<dbReference type="STRING" id="4232.A0A251S0A0"/>
<protein>
    <recommendedName>
        <fullName evidence="5">AT hook, DNA-binding motif-containing protein</fullName>
    </recommendedName>
</protein>
<keyword evidence="4" id="KW-1185">Reference proteome</keyword>
<gene>
    <name evidence="3" type="ORF">HannXRQ_Chr16g0516021</name>
    <name evidence="2" type="ORF">HanXRQr2_Chr16g0753991</name>
</gene>
<dbReference type="AlphaFoldDB" id="A0A251S0A0"/>
<dbReference type="PANTHER" id="PTHR34682">
    <property type="entry name" value="AT HOOK MOTIF-CONTAINING PROTEIN"/>
    <property type="match status" value="1"/>
</dbReference>
<feature type="region of interest" description="Disordered" evidence="1">
    <location>
        <begin position="1"/>
        <end position="48"/>
    </location>
</feature>
<dbReference type="Gramene" id="mRNA:HanXRQr2_Chr16g0753991">
    <property type="protein sequence ID" value="mRNA:HanXRQr2_Chr16g0753991"/>
    <property type="gene ID" value="HanXRQr2_Chr16g0753991"/>
</dbReference>
<name>A0A251S0A0_HELAN</name>
<feature type="compositionally biased region" description="Basic and acidic residues" evidence="1">
    <location>
        <begin position="22"/>
        <end position="34"/>
    </location>
</feature>
<evidence type="ECO:0008006" key="5">
    <source>
        <dbReference type="Google" id="ProtNLM"/>
    </source>
</evidence>
<proteinExistence type="predicted"/>
<dbReference type="FunCoup" id="A0A251S0A0">
    <property type="interactions" value="64"/>
</dbReference>
<sequence length="316" mass="35024">MSKTPCSSCPDLPIKRKRGRPRKDESMARNEKRQIQASIPSSQPPPMAAVTTLQPPPMVAMNPIGDNHNIMGQVVTGVIDGVFDAGYLISIRVGPNNTILRGLVFQQGHYCPITPTNDVTPHLKMCRRENFQIPQVACMKQPSQVAMHVSMQNYQTTPIVAGGSGNVARPPPERLRMVEQDELMHAFEVSNMVEEQVKNDECGHGLKNDQLLSDCDLMAESLPRNEVVNHPQLPCNARLVQDVDHESAIDEADKREQQEGENAVLVTRVETGMEEPPLFEKDESVKQEGEVNKIDVNEDPNQGVDLVATDLIPNQD</sequence>
<dbReference type="EMBL" id="MNCJ02000331">
    <property type="protein sequence ID" value="KAF5760481.1"/>
    <property type="molecule type" value="Genomic_DNA"/>
</dbReference>
<organism evidence="3 4">
    <name type="scientific">Helianthus annuus</name>
    <name type="common">Common sunflower</name>
    <dbReference type="NCBI Taxonomy" id="4232"/>
    <lineage>
        <taxon>Eukaryota</taxon>
        <taxon>Viridiplantae</taxon>
        <taxon>Streptophyta</taxon>
        <taxon>Embryophyta</taxon>
        <taxon>Tracheophyta</taxon>
        <taxon>Spermatophyta</taxon>
        <taxon>Magnoliopsida</taxon>
        <taxon>eudicotyledons</taxon>
        <taxon>Gunneridae</taxon>
        <taxon>Pentapetalae</taxon>
        <taxon>asterids</taxon>
        <taxon>campanulids</taxon>
        <taxon>Asterales</taxon>
        <taxon>Asteraceae</taxon>
        <taxon>Asteroideae</taxon>
        <taxon>Heliantheae alliance</taxon>
        <taxon>Heliantheae</taxon>
        <taxon>Helianthus</taxon>
    </lineage>
</organism>
<accession>A0A251S0A0</accession>
<reference evidence="2" key="3">
    <citation type="submission" date="2020-06" db="EMBL/GenBank/DDBJ databases">
        <title>Helianthus annuus Genome sequencing and assembly Release 2.</title>
        <authorList>
            <person name="Gouzy J."/>
            <person name="Langlade N."/>
            <person name="Munos S."/>
        </authorList>
    </citation>
    <scope>NUCLEOTIDE SEQUENCE</scope>
    <source>
        <tissue evidence="2">Leaves</tissue>
    </source>
</reference>
<dbReference type="InterPro" id="IPR045881">
    <property type="entry name" value="MNM1-like"/>
</dbReference>
<dbReference type="Proteomes" id="UP000215914">
    <property type="component" value="Chromosome 16"/>
</dbReference>
<evidence type="ECO:0000313" key="2">
    <source>
        <dbReference type="EMBL" id="KAF5760481.1"/>
    </source>
</evidence>
<dbReference type="InParanoid" id="A0A251S0A0"/>
<reference evidence="3" key="2">
    <citation type="submission" date="2017-02" db="EMBL/GenBank/DDBJ databases">
        <title>Sunflower complete genome.</title>
        <authorList>
            <person name="Langlade N."/>
            <person name="Munos S."/>
        </authorList>
    </citation>
    <scope>NUCLEOTIDE SEQUENCE [LARGE SCALE GENOMIC DNA]</scope>
    <source>
        <tissue evidence="3">Leaves</tissue>
    </source>
</reference>
<evidence type="ECO:0000313" key="4">
    <source>
        <dbReference type="Proteomes" id="UP000215914"/>
    </source>
</evidence>
<evidence type="ECO:0000256" key="1">
    <source>
        <dbReference type="SAM" id="MobiDB-lite"/>
    </source>
</evidence>